<dbReference type="SUPFAM" id="SSF56300">
    <property type="entry name" value="Metallo-dependent phosphatases"/>
    <property type="match status" value="1"/>
</dbReference>
<reference evidence="1" key="1">
    <citation type="journal article" date="2014" name="Front. Microbiol.">
        <title>High frequency of phylogenetically diverse reductive dehalogenase-homologous genes in deep subseafloor sedimentary metagenomes.</title>
        <authorList>
            <person name="Kawai M."/>
            <person name="Futagami T."/>
            <person name="Toyoda A."/>
            <person name="Takaki Y."/>
            <person name="Nishi S."/>
            <person name="Hori S."/>
            <person name="Arai W."/>
            <person name="Tsubouchi T."/>
            <person name="Morono Y."/>
            <person name="Uchiyama I."/>
            <person name="Ito T."/>
            <person name="Fujiyama A."/>
            <person name="Inagaki F."/>
            <person name="Takami H."/>
        </authorList>
    </citation>
    <scope>NUCLEOTIDE SEQUENCE</scope>
    <source>
        <strain evidence="1">Expedition CK06-06</strain>
    </source>
</reference>
<gene>
    <name evidence="1" type="ORF">S03H2_11893</name>
</gene>
<feature type="non-terminal residue" evidence="1">
    <location>
        <position position="1"/>
    </location>
</feature>
<dbReference type="InterPro" id="IPR050535">
    <property type="entry name" value="DNA_Repair-Maintenance_Comp"/>
</dbReference>
<comment type="caution">
    <text evidence="1">The sequence shown here is derived from an EMBL/GenBank/DDBJ whole genome shotgun (WGS) entry which is preliminary data.</text>
</comment>
<dbReference type="EMBL" id="BARU01006055">
    <property type="protein sequence ID" value="GAH44667.1"/>
    <property type="molecule type" value="Genomic_DNA"/>
</dbReference>
<protein>
    <recommendedName>
        <fullName evidence="2">Calcineurin-like phosphoesterase domain-containing protein</fullName>
    </recommendedName>
</protein>
<accession>X1FI81</accession>
<dbReference type="InterPro" id="IPR029052">
    <property type="entry name" value="Metallo-depent_PP-like"/>
</dbReference>
<evidence type="ECO:0000313" key="1">
    <source>
        <dbReference type="EMBL" id="GAH44667.1"/>
    </source>
</evidence>
<evidence type="ECO:0008006" key="2">
    <source>
        <dbReference type="Google" id="ProtNLM"/>
    </source>
</evidence>
<organism evidence="1">
    <name type="scientific">marine sediment metagenome</name>
    <dbReference type="NCBI Taxonomy" id="412755"/>
    <lineage>
        <taxon>unclassified sequences</taxon>
        <taxon>metagenomes</taxon>
        <taxon>ecological metagenomes</taxon>
    </lineage>
</organism>
<proteinExistence type="predicted"/>
<dbReference type="PANTHER" id="PTHR30337:SF0">
    <property type="entry name" value="NUCLEASE SBCCD SUBUNIT D"/>
    <property type="match status" value="1"/>
</dbReference>
<name>X1FI81_9ZZZZ</name>
<dbReference type="PANTHER" id="PTHR30337">
    <property type="entry name" value="COMPONENT OF ATP-DEPENDENT DSDNA EXONUCLEASE"/>
    <property type="match status" value="1"/>
</dbReference>
<dbReference type="Gene3D" id="3.60.21.10">
    <property type="match status" value="1"/>
</dbReference>
<sequence>NPLLQIACMPWPNKQLLLADAEHRKLDPGELNELVRDRMMDCIRGLAAQLVPAVPSVLLGHFSVDVAEAGGMSRLMVLGSDWVLGLHDLTALPFDAVLLAHVHKPQVLSQSPWVGYCGSPECVSHGEETEAKGFWLLDLERQQQTQARFIGTPHRRFLTIDLTKGGADLYAEDLDGAIVRIRIGQATDIDLTALRRELDVAGVHEYHISTERAEAVHRRDTDISASMDVAEALQQWIKQNPDWAPLADELIAEAQAVEANIRGGGD</sequence>
<dbReference type="AlphaFoldDB" id="X1FI81"/>